<protein>
    <submittedName>
        <fullName evidence="2">Zf-HC2 domain-containing protein</fullName>
    </submittedName>
</protein>
<reference evidence="3" key="1">
    <citation type="journal article" date="2019" name="Int. J. Syst. Evol. Microbiol.">
        <title>The Global Catalogue of Microorganisms (GCM) 10K type strain sequencing project: providing services to taxonomists for standard genome sequencing and annotation.</title>
        <authorList>
            <consortium name="The Broad Institute Genomics Platform"/>
            <consortium name="The Broad Institute Genome Sequencing Center for Infectious Disease"/>
            <person name="Wu L."/>
            <person name="Ma J."/>
        </authorList>
    </citation>
    <scope>NUCLEOTIDE SEQUENCE [LARGE SCALE GENOMIC DNA]</scope>
    <source>
        <strain evidence="3">XZYJ18</strain>
    </source>
</reference>
<feature type="transmembrane region" description="Helical" evidence="1">
    <location>
        <begin position="129"/>
        <end position="151"/>
    </location>
</feature>
<name>A0ABV9ZN46_9PSEU</name>
<evidence type="ECO:0000256" key="1">
    <source>
        <dbReference type="SAM" id="Phobius"/>
    </source>
</evidence>
<keyword evidence="3" id="KW-1185">Reference proteome</keyword>
<sequence>MISGRTGASGWSRRFTESGHLALDAVVAFVDDELPPGPAHRAAAHVDRCLSCAAEVAAQRQARRRVRAAGGPAVPSSLISALCSIPDAAPVPQAPAGLAVAPDGEIVVAEEPERGDEPRARRWPERRRTFGLPVAVSSGVVVGAAALAAFAGPAVVSGTAPSSGVPALGSVAPSVTPTAAAADLAVRDRAADRAVAASTASSPGLPGPGAP</sequence>
<keyword evidence="1" id="KW-1133">Transmembrane helix</keyword>
<organism evidence="2 3">
    <name type="scientific">Actinomycetospora rhizophila</name>
    <dbReference type="NCBI Taxonomy" id="1416876"/>
    <lineage>
        <taxon>Bacteria</taxon>
        <taxon>Bacillati</taxon>
        <taxon>Actinomycetota</taxon>
        <taxon>Actinomycetes</taxon>
        <taxon>Pseudonocardiales</taxon>
        <taxon>Pseudonocardiaceae</taxon>
        <taxon>Actinomycetospora</taxon>
    </lineage>
</organism>
<gene>
    <name evidence="2" type="ORF">ACFPK1_21775</name>
</gene>
<accession>A0ABV9ZN46</accession>
<proteinExistence type="predicted"/>
<keyword evidence="1" id="KW-0472">Membrane</keyword>
<evidence type="ECO:0000313" key="3">
    <source>
        <dbReference type="Proteomes" id="UP001596175"/>
    </source>
</evidence>
<evidence type="ECO:0000313" key="2">
    <source>
        <dbReference type="EMBL" id="MFC5140879.1"/>
    </source>
</evidence>
<dbReference type="EMBL" id="JBHSKG010000012">
    <property type="protein sequence ID" value="MFC5140879.1"/>
    <property type="molecule type" value="Genomic_DNA"/>
</dbReference>
<dbReference type="RefSeq" id="WP_378023040.1">
    <property type="nucleotide sequence ID" value="NZ_JBHSKG010000012.1"/>
</dbReference>
<comment type="caution">
    <text evidence="2">The sequence shown here is derived from an EMBL/GenBank/DDBJ whole genome shotgun (WGS) entry which is preliminary data.</text>
</comment>
<dbReference type="Proteomes" id="UP001596175">
    <property type="component" value="Unassembled WGS sequence"/>
</dbReference>
<keyword evidence="1" id="KW-0812">Transmembrane</keyword>